<gene>
    <name evidence="2" type="ORF">AVEN_110383_1</name>
</gene>
<organism evidence="2 3">
    <name type="scientific">Araneus ventricosus</name>
    <name type="common">Orbweaver spider</name>
    <name type="synonym">Epeira ventricosa</name>
    <dbReference type="NCBI Taxonomy" id="182803"/>
    <lineage>
        <taxon>Eukaryota</taxon>
        <taxon>Metazoa</taxon>
        <taxon>Ecdysozoa</taxon>
        <taxon>Arthropoda</taxon>
        <taxon>Chelicerata</taxon>
        <taxon>Arachnida</taxon>
        <taxon>Araneae</taxon>
        <taxon>Araneomorphae</taxon>
        <taxon>Entelegynae</taxon>
        <taxon>Araneoidea</taxon>
        <taxon>Araneidae</taxon>
        <taxon>Araneus</taxon>
    </lineage>
</organism>
<keyword evidence="3" id="KW-1185">Reference proteome</keyword>
<keyword evidence="1" id="KW-0732">Signal</keyword>
<feature type="chain" id="PRO_5021425970" evidence="1">
    <location>
        <begin position="22"/>
        <end position="104"/>
    </location>
</feature>
<accession>A0A4Y2EL07</accession>
<proteinExistence type="predicted"/>
<comment type="caution">
    <text evidence="2">The sequence shown here is derived from an EMBL/GenBank/DDBJ whole genome shotgun (WGS) entry which is preliminary data.</text>
</comment>
<dbReference type="AlphaFoldDB" id="A0A4Y2EL07"/>
<sequence>MKYFAVVFALFLCLAITFVECQNKPPQVGKPQFSLQGGGGGKNHRNFQAGYNAGVGTRVWESKRKDMSLDVGANYGRGFARMNGHTFKSKPQYGLGASFKWGKK</sequence>
<evidence type="ECO:0000313" key="2">
    <source>
        <dbReference type="EMBL" id="GBM29880.1"/>
    </source>
</evidence>
<evidence type="ECO:0000313" key="3">
    <source>
        <dbReference type="Proteomes" id="UP000499080"/>
    </source>
</evidence>
<dbReference type="EMBL" id="BGPR01000646">
    <property type="protein sequence ID" value="GBM29880.1"/>
    <property type="molecule type" value="Genomic_DNA"/>
</dbReference>
<dbReference type="Proteomes" id="UP000499080">
    <property type="component" value="Unassembled WGS sequence"/>
</dbReference>
<dbReference type="OrthoDB" id="6420634at2759"/>
<reference evidence="2 3" key="1">
    <citation type="journal article" date="2019" name="Sci. Rep.">
        <title>Orb-weaving spider Araneus ventricosus genome elucidates the spidroin gene catalogue.</title>
        <authorList>
            <person name="Kono N."/>
            <person name="Nakamura H."/>
            <person name="Ohtoshi R."/>
            <person name="Moran D.A.P."/>
            <person name="Shinohara A."/>
            <person name="Yoshida Y."/>
            <person name="Fujiwara M."/>
            <person name="Mori M."/>
            <person name="Tomita M."/>
            <person name="Arakawa K."/>
        </authorList>
    </citation>
    <scope>NUCLEOTIDE SEQUENCE [LARGE SCALE GENOMIC DNA]</scope>
</reference>
<protein>
    <submittedName>
        <fullName evidence="2">Uncharacterized protein</fullName>
    </submittedName>
</protein>
<name>A0A4Y2EL07_ARAVE</name>
<evidence type="ECO:0000256" key="1">
    <source>
        <dbReference type="SAM" id="SignalP"/>
    </source>
</evidence>
<feature type="signal peptide" evidence="1">
    <location>
        <begin position="1"/>
        <end position="21"/>
    </location>
</feature>